<dbReference type="Proteomes" id="UP001500063">
    <property type="component" value="Unassembled WGS sequence"/>
</dbReference>
<reference evidence="2 3" key="1">
    <citation type="journal article" date="2019" name="Int. J. Syst. Evol. Microbiol.">
        <title>The Global Catalogue of Microorganisms (GCM) 10K type strain sequencing project: providing services to taxonomists for standard genome sequencing and annotation.</title>
        <authorList>
            <consortium name="The Broad Institute Genomics Platform"/>
            <consortium name="The Broad Institute Genome Sequencing Center for Infectious Disease"/>
            <person name="Wu L."/>
            <person name="Ma J."/>
        </authorList>
    </citation>
    <scope>NUCLEOTIDE SEQUENCE [LARGE SCALE GENOMIC DNA]</scope>
    <source>
        <strain evidence="2 3">JCM 4565</strain>
    </source>
</reference>
<organism evidence="2 3">
    <name type="scientific">Streptomyces blastmyceticus</name>
    <dbReference type="NCBI Taxonomy" id="68180"/>
    <lineage>
        <taxon>Bacteria</taxon>
        <taxon>Bacillati</taxon>
        <taxon>Actinomycetota</taxon>
        <taxon>Actinomycetes</taxon>
        <taxon>Kitasatosporales</taxon>
        <taxon>Streptomycetaceae</taxon>
        <taxon>Streptomyces</taxon>
    </lineage>
</organism>
<accession>A0ABN0WD84</accession>
<name>A0ABN0WD84_9ACTN</name>
<feature type="transmembrane region" description="Helical" evidence="1">
    <location>
        <begin position="93"/>
        <end position="120"/>
    </location>
</feature>
<feature type="transmembrane region" description="Helical" evidence="1">
    <location>
        <begin position="203"/>
        <end position="223"/>
    </location>
</feature>
<sequence>MAFAPASIHPVVARDLLVGVYLTAALLKINDEYLLTERSAGRVVTAHYLQLLGLRPYPRQLKLVPALVVLTELTVGTLMWVPGGGHYDLWLAILMHLVFGVSGNFPFSVIAMALWVVALTPLNGQFALPVASVSALFPTLLTALLALAARRTARGRRSKSWLLKDFCEGATYGYLCAVAAAAASEPTQSSQALPTNGQVALTHWLIAAGFSVNLLLVVTRVKLEWSFAMFSSLRPFGHSWLERTRLKGWPRYYALTLPKRIPMTLLREVDPEFIYQATRAESAVHENVAYHLENTARKYNISFAPQTLSFDADRSELVPMGEPGQSVPRMRFLNYPALVPRRLDRRYLA</sequence>
<dbReference type="EMBL" id="BAAABW010000002">
    <property type="protein sequence ID" value="GAA0333506.1"/>
    <property type="molecule type" value="Genomic_DNA"/>
</dbReference>
<feature type="transmembrane region" description="Helical" evidence="1">
    <location>
        <begin position="161"/>
        <end position="183"/>
    </location>
</feature>
<comment type="caution">
    <text evidence="2">The sequence shown here is derived from an EMBL/GenBank/DDBJ whole genome shotgun (WGS) entry which is preliminary data.</text>
</comment>
<keyword evidence="3" id="KW-1185">Reference proteome</keyword>
<evidence type="ECO:0000313" key="3">
    <source>
        <dbReference type="Proteomes" id="UP001500063"/>
    </source>
</evidence>
<feature type="transmembrane region" description="Helical" evidence="1">
    <location>
        <begin position="126"/>
        <end position="149"/>
    </location>
</feature>
<keyword evidence="1" id="KW-0472">Membrane</keyword>
<keyword evidence="1" id="KW-0812">Transmembrane</keyword>
<proteinExistence type="predicted"/>
<protein>
    <submittedName>
        <fullName evidence="2">Uncharacterized protein</fullName>
    </submittedName>
</protein>
<feature type="transmembrane region" description="Helical" evidence="1">
    <location>
        <begin position="63"/>
        <end position="81"/>
    </location>
</feature>
<evidence type="ECO:0000313" key="2">
    <source>
        <dbReference type="EMBL" id="GAA0333506.1"/>
    </source>
</evidence>
<gene>
    <name evidence="2" type="ORF">GCM10010319_06830</name>
</gene>
<evidence type="ECO:0000256" key="1">
    <source>
        <dbReference type="SAM" id="Phobius"/>
    </source>
</evidence>
<keyword evidence="1" id="KW-1133">Transmembrane helix</keyword>